<dbReference type="PANTHER" id="PTHR11066">
    <property type="entry name" value="ACYL-COA THIOESTERASE"/>
    <property type="match status" value="1"/>
</dbReference>
<dbReference type="eggNOG" id="KOG3016">
    <property type="taxonomic scope" value="Eukaryota"/>
</dbReference>
<dbReference type="OMA" id="QVWFRTN"/>
<dbReference type="Gene3D" id="2.40.160.210">
    <property type="entry name" value="Acyl-CoA thioesterase, double hotdog domain"/>
    <property type="match status" value="1"/>
</dbReference>
<evidence type="ECO:0000259" key="5">
    <source>
        <dbReference type="Pfam" id="PF20789"/>
    </source>
</evidence>
<dbReference type="InterPro" id="IPR049450">
    <property type="entry name" value="ACOT8-like_C"/>
</dbReference>
<proteinExistence type="inferred from homology"/>
<gene>
    <name evidence="6" type="ORF">UCREL1_6024</name>
</gene>
<dbReference type="GO" id="GO:0047617">
    <property type="term" value="F:fatty acyl-CoA hydrolase activity"/>
    <property type="evidence" value="ECO:0007669"/>
    <property type="project" value="InterPro"/>
</dbReference>
<dbReference type="InterPro" id="IPR029069">
    <property type="entry name" value="HotDog_dom_sf"/>
</dbReference>
<comment type="similarity">
    <text evidence="1">Belongs to the C/M/P thioester hydrolase family.</text>
</comment>
<evidence type="ECO:0000313" key="6">
    <source>
        <dbReference type="EMBL" id="EMR66980.1"/>
    </source>
</evidence>
<evidence type="ECO:0000256" key="1">
    <source>
        <dbReference type="ARBA" id="ARBA00006538"/>
    </source>
</evidence>
<dbReference type="Pfam" id="PF20789">
    <property type="entry name" value="4HBT_3C"/>
    <property type="match status" value="1"/>
</dbReference>
<dbReference type="GO" id="GO:0005782">
    <property type="term" value="C:peroxisomal matrix"/>
    <property type="evidence" value="ECO:0007669"/>
    <property type="project" value="UniProtKB-SubCell"/>
</dbReference>
<dbReference type="Proteomes" id="UP000012174">
    <property type="component" value="Unassembled WGS sequence"/>
</dbReference>
<dbReference type="HOGENOM" id="CLU_032690_3_0_1"/>
<evidence type="ECO:0000313" key="7">
    <source>
        <dbReference type="Proteomes" id="UP000012174"/>
    </source>
</evidence>
<dbReference type="CDD" id="cd03445">
    <property type="entry name" value="Thioesterase_II_repeat2"/>
    <property type="match status" value="1"/>
</dbReference>
<dbReference type="InterPro" id="IPR049449">
    <property type="entry name" value="TesB_ACOT8-like_N"/>
</dbReference>
<dbReference type="AlphaFoldDB" id="M7TJS2"/>
<dbReference type="PANTHER" id="PTHR11066:SF34">
    <property type="entry name" value="ACYL-COENZYME A THIOESTERASE 8"/>
    <property type="match status" value="1"/>
</dbReference>
<evidence type="ECO:0000256" key="2">
    <source>
        <dbReference type="ARBA" id="ARBA00022801"/>
    </source>
</evidence>
<feature type="domain" description="Acyl-CoA thioesterase-like C-terminal" evidence="5">
    <location>
        <begin position="214"/>
        <end position="368"/>
    </location>
</feature>
<dbReference type="CDD" id="cd03444">
    <property type="entry name" value="Thioesterase_II_repeat1"/>
    <property type="match status" value="1"/>
</dbReference>
<sequence>MGEHRPTLVKPPPQDTSKAPIENALELTDLSVIGPDIFTNTRELWHPPGARGIYGGAVIAQTLAAAQRTVPHNFVVHSFHCFFVLAGDSSIPILYYVERVRSGRSFATRTVQARQRGHAIFTVTCSFVREGSGGANTQAASHAAPMPEGAEPPPPDDYDSTKDREHPAGWSDDEGDCEDDGKVPSPFESYRIRITGGGDADADGDGDGHNDKKKQQQPAHARKTRQWVRARGRISAEGGHQAHLSALAYISDSYFIGTVGRIHRLWRFPVAVDDVARLPAAARARVEKLHRFDGNGPLESFRGRPEIGMMVSLDHTIYFHNPKRVRADEWMFTEMESPWAGDGRGVVTQRIFAKDGTLLATCFQEGVVRLKQKDENDKAKL</sequence>
<dbReference type="FunFam" id="3.10.129.10:FF:000074">
    <property type="entry name" value="Acyl-CoA thioesterase II"/>
    <property type="match status" value="1"/>
</dbReference>
<accession>M7TJS2</accession>
<dbReference type="GO" id="GO:0009062">
    <property type="term" value="P:fatty acid catabolic process"/>
    <property type="evidence" value="ECO:0007669"/>
    <property type="project" value="TreeGrafter"/>
</dbReference>
<dbReference type="GO" id="GO:0006637">
    <property type="term" value="P:acyl-CoA metabolic process"/>
    <property type="evidence" value="ECO:0007669"/>
    <property type="project" value="InterPro"/>
</dbReference>
<dbReference type="KEGG" id="ela:UCREL1_6024"/>
<organism evidence="6 7">
    <name type="scientific">Eutypa lata (strain UCR-EL1)</name>
    <name type="common">Grapevine dieback disease fungus</name>
    <name type="synonym">Eutypa armeniacae</name>
    <dbReference type="NCBI Taxonomy" id="1287681"/>
    <lineage>
        <taxon>Eukaryota</taxon>
        <taxon>Fungi</taxon>
        <taxon>Dikarya</taxon>
        <taxon>Ascomycota</taxon>
        <taxon>Pezizomycotina</taxon>
        <taxon>Sordariomycetes</taxon>
        <taxon>Xylariomycetidae</taxon>
        <taxon>Xylariales</taxon>
        <taxon>Diatrypaceae</taxon>
        <taxon>Eutypa</taxon>
    </lineage>
</organism>
<dbReference type="STRING" id="1287681.M7TJS2"/>
<dbReference type="EMBL" id="KB706545">
    <property type="protein sequence ID" value="EMR66980.1"/>
    <property type="molecule type" value="Genomic_DNA"/>
</dbReference>
<evidence type="ECO:0000259" key="4">
    <source>
        <dbReference type="Pfam" id="PF13622"/>
    </source>
</evidence>
<dbReference type="SUPFAM" id="SSF54637">
    <property type="entry name" value="Thioesterase/thiol ester dehydrase-isomerase"/>
    <property type="match status" value="2"/>
</dbReference>
<protein>
    <submittedName>
        <fullName evidence="6">Putative acyl-thioesterase ii protein</fullName>
    </submittedName>
</protein>
<dbReference type="InterPro" id="IPR042171">
    <property type="entry name" value="Acyl-CoA_hotdog"/>
</dbReference>
<evidence type="ECO:0000256" key="3">
    <source>
        <dbReference type="SAM" id="MobiDB-lite"/>
    </source>
</evidence>
<feature type="domain" description="Acyl-CoA thioesterase-like N-terminal HotDog" evidence="4">
    <location>
        <begin position="45"/>
        <end position="127"/>
    </location>
</feature>
<reference evidence="7" key="1">
    <citation type="journal article" date="2013" name="Genome Announc.">
        <title>Draft genome sequence of the grapevine dieback fungus Eutypa lata UCR-EL1.</title>
        <authorList>
            <person name="Blanco-Ulate B."/>
            <person name="Rolshausen P.E."/>
            <person name="Cantu D."/>
        </authorList>
    </citation>
    <scope>NUCLEOTIDE SEQUENCE [LARGE SCALE GENOMIC DNA]</scope>
    <source>
        <strain evidence="7">UCR-EL1</strain>
    </source>
</reference>
<dbReference type="Pfam" id="PF13622">
    <property type="entry name" value="4HBT_3"/>
    <property type="match status" value="1"/>
</dbReference>
<name>M7TJS2_EUTLA</name>
<feature type="region of interest" description="Disordered" evidence="3">
    <location>
        <begin position="133"/>
        <end position="226"/>
    </location>
</feature>
<keyword evidence="7" id="KW-1185">Reference proteome</keyword>
<dbReference type="OrthoDB" id="68328at2759"/>
<dbReference type="InterPro" id="IPR003703">
    <property type="entry name" value="Acyl_CoA_thio"/>
</dbReference>
<keyword evidence="2" id="KW-0378">Hydrolase</keyword>